<dbReference type="AlphaFoldDB" id="A0A8G0LP98"/>
<keyword evidence="3" id="KW-1185">Reference proteome</keyword>
<sequence length="127" mass="13352">MADNTQNESGNRSSGISSGIIEKGVAIPGPDLPLMVRSGDSAANRRKARKAKKGEDMEMDLDIEGGCEGDFESNIRSSGMSSGIVEKAVAVPGSDLPLMVQSGDVAANRRKARNAKGENQDSTDKEQ</sequence>
<gene>
    <name evidence="2" type="ORF">H0G86_011871</name>
</gene>
<evidence type="ECO:0000256" key="1">
    <source>
        <dbReference type="SAM" id="MobiDB-lite"/>
    </source>
</evidence>
<feature type="region of interest" description="Disordered" evidence="1">
    <location>
        <begin position="101"/>
        <end position="127"/>
    </location>
</feature>
<evidence type="ECO:0000313" key="3">
    <source>
        <dbReference type="Proteomes" id="UP000826661"/>
    </source>
</evidence>
<accession>A0A8G0LP98</accession>
<proteinExistence type="predicted"/>
<dbReference type="Proteomes" id="UP000826661">
    <property type="component" value="Chromosome VII"/>
</dbReference>
<protein>
    <submittedName>
        <fullName evidence="2">Uncharacterized protein</fullName>
    </submittedName>
</protein>
<feature type="compositionally biased region" description="Basic and acidic residues" evidence="1">
    <location>
        <begin position="115"/>
        <end position="127"/>
    </location>
</feature>
<organism evidence="2 3">
    <name type="scientific">Trichoderma simmonsii</name>
    <dbReference type="NCBI Taxonomy" id="1491479"/>
    <lineage>
        <taxon>Eukaryota</taxon>
        <taxon>Fungi</taxon>
        <taxon>Dikarya</taxon>
        <taxon>Ascomycota</taxon>
        <taxon>Pezizomycotina</taxon>
        <taxon>Sordariomycetes</taxon>
        <taxon>Hypocreomycetidae</taxon>
        <taxon>Hypocreales</taxon>
        <taxon>Hypocreaceae</taxon>
        <taxon>Trichoderma</taxon>
    </lineage>
</organism>
<feature type="compositionally biased region" description="Low complexity" evidence="1">
    <location>
        <begin position="9"/>
        <end position="21"/>
    </location>
</feature>
<name>A0A8G0LP98_9HYPO</name>
<reference evidence="2 3" key="1">
    <citation type="journal article" date="2021" name="BMC Genomics">
        <title>Telomere-to-telomere genome assembly of asparaginase-producing Trichoderma simmonsii.</title>
        <authorList>
            <person name="Chung D."/>
            <person name="Kwon Y.M."/>
            <person name="Yang Y."/>
        </authorList>
    </citation>
    <scope>NUCLEOTIDE SEQUENCE [LARGE SCALE GENOMIC DNA]</scope>
    <source>
        <strain evidence="2 3">GH-Sj1</strain>
    </source>
</reference>
<evidence type="ECO:0000313" key="2">
    <source>
        <dbReference type="EMBL" id="QYT04969.1"/>
    </source>
</evidence>
<dbReference type="EMBL" id="CP075870">
    <property type="protein sequence ID" value="QYT04969.1"/>
    <property type="molecule type" value="Genomic_DNA"/>
</dbReference>
<feature type="region of interest" description="Disordered" evidence="1">
    <location>
        <begin position="1"/>
        <end position="66"/>
    </location>
</feature>
<feature type="compositionally biased region" description="Acidic residues" evidence="1">
    <location>
        <begin position="57"/>
        <end position="66"/>
    </location>
</feature>